<evidence type="ECO:0000313" key="2">
    <source>
        <dbReference type="Proteomes" id="UP000280834"/>
    </source>
</evidence>
<name>A0A0R3RC68_9BILA</name>
<keyword evidence="2" id="KW-1185">Reference proteome</keyword>
<dbReference type="AlphaFoldDB" id="A0A0R3RC68"/>
<gene>
    <name evidence="1" type="ORF">BTMF_LOCUS15604</name>
</gene>
<dbReference type="EMBL" id="UZAG01022838">
    <property type="protein sequence ID" value="VDO54892.1"/>
    <property type="molecule type" value="Genomic_DNA"/>
</dbReference>
<reference evidence="3" key="1">
    <citation type="submission" date="2017-02" db="UniProtKB">
        <authorList>
            <consortium name="WormBaseParasite"/>
        </authorList>
    </citation>
    <scope>IDENTIFICATION</scope>
</reference>
<organism evidence="3">
    <name type="scientific">Brugia timori</name>
    <dbReference type="NCBI Taxonomy" id="42155"/>
    <lineage>
        <taxon>Eukaryota</taxon>
        <taxon>Metazoa</taxon>
        <taxon>Ecdysozoa</taxon>
        <taxon>Nematoda</taxon>
        <taxon>Chromadorea</taxon>
        <taxon>Rhabditida</taxon>
        <taxon>Spirurina</taxon>
        <taxon>Spiruromorpha</taxon>
        <taxon>Filarioidea</taxon>
        <taxon>Onchocercidae</taxon>
        <taxon>Brugia</taxon>
    </lineage>
</organism>
<proteinExistence type="predicted"/>
<evidence type="ECO:0000313" key="3">
    <source>
        <dbReference type="WBParaSite" id="BTMF_0001763701-mRNA-1"/>
    </source>
</evidence>
<dbReference type="WBParaSite" id="BTMF_0001763701-mRNA-1">
    <property type="protein sequence ID" value="BTMF_0001763701-mRNA-1"/>
    <property type="gene ID" value="BTMF_0001763701"/>
</dbReference>
<evidence type="ECO:0000313" key="1">
    <source>
        <dbReference type="EMBL" id="VDO54892.1"/>
    </source>
</evidence>
<sequence length="37" mass="4570">MWSKLTSHIGLFIFIYFNNLIDNNYEYFLYCILFISI</sequence>
<accession>A0A0R3RC68</accession>
<protein>
    <submittedName>
        <fullName evidence="1 3">Uncharacterized protein</fullName>
    </submittedName>
</protein>
<dbReference type="Proteomes" id="UP000280834">
    <property type="component" value="Unassembled WGS sequence"/>
</dbReference>
<reference evidence="1 2" key="2">
    <citation type="submission" date="2018-11" db="EMBL/GenBank/DDBJ databases">
        <authorList>
            <consortium name="Pathogen Informatics"/>
        </authorList>
    </citation>
    <scope>NUCLEOTIDE SEQUENCE [LARGE SCALE GENOMIC DNA]</scope>
</reference>